<accession>A0A8S9GNS2</accession>
<name>A0A8S9GNS2_BRACR</name>
<organism evidence="2">
    <name type="scientific">Brassica cretica</name>
    <name type="common">Mustard</name>
    <dbReference type="NCBI Taxonomy" id="69181"/>
    <lineage>
        <taxon>Eukaryota</taxon>
        <taxon>Viridiplantae</taxon>
        <taxon>Streptophyta</taxon>
        <taxon>Embryophyta</taxon>
        <taxon>Tracheophyta</taxon>
        <taxon>Spermatophyta</taxon>
        <taxon>Magnoliopsida</taxon>
        <taxon>eudicotyledons</taxon>
        <taxon>Gunneridae</taxon>
        <taxon>Pentapetalae</taxon>
        <taxon>rosids</taxon>
        <taxon>malvids</taxon>
        <taxon>Brassicales</taxon>
        <taxon>Brassicaceae</taxon>
        <taxon>Brassiceae</taxon>
        <taxon>Brassica</taxon>
    </lineage>
</organism>
<comment type="caution">
    <text evidence="2">The sequence shown here is derived from an EMBL/GenBank/DDBJ whole genome shotgun (WGS) entry which is preliminary data.</text>
</comment>
<protein>
    <submittedName>
        <fullName evidence="2">Uncharacterized protein</fullName>
    </submittedName>
</protein>
<sequence>MVLGWTNFKDGNLKVKRVQGQKPKPEERGNTDLEELDSGMDWTYAEEQDFMGKQEDDSVIIPVMRYEDDCGDLEEDTQGTVVESNQKSVWKSKEDINGEPTKKHIARRTPREGSVQLKVNQVKISSDGKQVNVAREGERNKVVDLEYSRFSPRRPVPSNRRFYTIVTQKLCPNYSVQASHIILQSSGDQSVEACQFLHGKAEVLSKSRSVQSSPVKSSLGFWPSHLRSSSCFSPKNTVPVIFKDSFIRRLNYLVTRRTVGCRAVTRRTVGRGRLNLHSSGICGSDIKVVDIKAMRYHWFPLLEAISWQEAKSNLVTVALGKDDRIA</sequence>
<reference evidence="2" key="1">
    <citation type="submission" date="2019-12" db="EMBL/GenBank/DDBJ databases">
        <title>Genome sequencing and annotation of Brassica cretica.</title>
        <authorList>
            <person name="Studholme D.J."/>
            <person name="Sarris P.F."/>
        </authorList>
    </citation>
    <scope>NUCLEOTIDE SEQUENCE</scope>
    <source>
        <strain evidence="2">PFS-102/07</strain>
        <tissue evidence="2">Leaf</tissue>
    </source>
</reference>
<dbReference type="AlphaFoldDB" id="A0A8S9GNS2"/>
<feature type="region of interest" description="Disordered" evidence="1">
    <location>
        <begin position="16"/>
        <end position="37"/>
    </location>
</feature>
<evidence type="ECO:0000256" key="1">
    <source>
        <dbReference type="SAM" id="MobiDB-lite"/>
    </source>
</evidence>
<gene>
    <name evidence="2" type="ORF">F2Q70_00020465</name>
</gene>
<evidence type="ECO:0000313" key="2">
    <source>
        <dbReference type="EMBL" id="KAF2545967.1"/>
    </source>
</evidence>
<dbReference type="EMBL" id="QGKY02001925">
    <property type="protein sequence ID" value="KAF2545967.1"/>
    <property type="molecule type" value="Genomic_DNA"/>
</dbReference>
<proteinExistence type="predicted"/>